<dbReference type="Proteomes" id="UP000694930">
    <property type="component" value="Chromosome 3"/>
</dbReference>
<dbReference type="GeneID" id="107013260"/>
<reference evidence="2" key="2">
    <citation type="submission" date="2025-08" db="UniProtKB">
        <authorList>
            <consortium name="RefSeq"/>
        </authorList>
    </citation>
    <scope>IDENTIFICATION</scope>
</reference>
<organism evidence="1 2">
    <name type="scientific">Solanum pennellii</name>
    <name type="common">Tomato</name>
    <name type="synonym">Lycopersicon pennellii</name>
    <dbReference type="NCBI Taxonomy" id="28526"/>
    <lineage>
        <taxon>Eukaryota</taxon>
        <taxon>Viridiplantae</taxon>
        <taxon>Streptophyta</taxon>
        <taxon>Embryophyta</taxon>
        <taxon>Tracheophyta</taxon>
        <taxon>Spermatophyta</taxon>
        <taxon>Magnoliopsida</taxon>
        <taxon>eudicotyledons</taxon>
        <taxon>Gunneridae</taxon>
        <taxon>Pentapetalae</taxon>
        <taxon>asterids</taxon>
        <taxon>lamiids</taxon>
        <taxon>Solanales</taxon>
        <taxon>Solanaceae</taxon>
        <taxon>Solanoideae</taxon>
        <taxon>Solaneae</taxon>
        <taxon>Solanum</taxon>
        <taxon>Solanum subgen. Lycopersicon</taxon>
    </lineage>
</organism>
<proteinExistence type="predicted"/>
<evidence type="ECO:0000313" key="2">
    <source>
        <dbReference type="RefSeq" id="XP_015068702.1"/>
    </source>
</evidence>
<keyword evidence="1" id="KW-1185">Reference proteome</keyword>
<reference evidence="1" key="1">
    <citation type="journal article" date="2014" name="Nat. Genet.">
        <title>The genome of the stress-tolerant wild tomato species Solanum pennellii.</title>
        <authorList>
            <person name="Bolger A."/>
            <person name="Scossa F."/>
            <person name="Bolger M.E."/>
            <person name="Lanz C."/>
            <person name="Maumus F."/>
            <person name="Tohge T."/>
            <person name="Quesneville H."/>
            <person name="Alseekh S."/>
            <person name="Sorensen I."/>
            <person name="Lichtenstein G."/>
            <person name="Fich E.A."/>
            <person name="Conte M."/>
            <person name="Keller H."/>
            <person name="Schneeberger K."/>
            <person name="Schwacke R."/>
            <person name="Ofner I."/>
            <person name="Vrebalov J."/>
            <person name="Xu Y."/>
            <person name="Osorio S."/>
            <person name="Aflitos S.A."/>
            <person name="Schijlen E."/>
            <person name="Jimenez-Gomez J.M."/>
            <person name="Ryngajllo M."/>
            <person name="Kimura S."/>
            <person name="Kumar R."/>
            <person name="Koenig D."/>
            <person name="Headland L.R."/>
            <person name="Maloof J.N."/>
            <person name="Sinha N."/>
            <person name="van Ham R.C."/>
            <person name="Lankhorst R.K."/>
            <person name="Mao L."/>
            <person name="Vogel A."/>
            <person name="Arsova B."/>
            <person name="Panstruga R."/>
            <person name="Fei Z."/>
            <person name="Rose J.K."/>
            <person name="Zamir D."/>
            <person name="Carrari F."/>
            <person name="Giovannoni J.J."/>
            <person name="Weigel D."/>
            <person name="Usadel B."/>
            <person name="Fernie A.R."/>
        </authorList>
    </citation>
    <scope>NUCLEOTIDE SEQUENCE [LARGE SCALE GENOMIC DNA]</scope>
    <source>
        <strain evidence="1">cv. LA0716</strain>
    </source>
</reference>
<protein>
    <submittedName>
        <fullName evidence="2">Uncharacterized protein LOC107013260</fullName>
    </submittedName>
</protein>
<sequence>MVFGKICHLPTELEHKAYWAIKKLNLDFELAGRKRITQYYELEEHRLHSYENAKMYKEKTKKWHDKRIVSHTLKPGQLELLLDSRLKLFPGNIRSKWSAQFKVVRITQHGAVELRNNDKSSTFLLNGQRVKHLSHPVLPPRRNRHCRPL</sequence>
<accession>A0ABM1GBJ8</accession>
<gene>
    <name evidence="2" type="primary">LOC107013260</name>
</gene>
<dbReference type="RefSeq" id="XP_015068702.1">
    <property type="nucleotide sequence ID" value="XM_015213216.1"/>
</dbReference>
<name>A0ABM1GBJ8_SOLPN</name>
<evidence type="ECO:0000313" key="1">
    <source>
        <dbReference type="Proteomes" id="UP000694930"/>
    </source>
</evidence>